<gene>
    <name evidence="1" type="ORF">CLAFUR5_03947</name>
</gene>
<dbReference type="PANTHER" id="PTHR38123">
    <property type="entry name" value="CELL WALL SERINE-THREONINE-RICH GALACTOMANNOPROTEIN MP1 (AFU_ORTHOLOGUE AFUA_4G03240)"/>
    <property type="match status" value="1"/>
</dbReference>
<reference evidence="1" key="2">
    <citation type="journal article" date="2022" name="Microb. Genom.">
        <title>A chromosome-scale genome assembly of the tomato pathogen Cladosporium fulvum reveals a compartmentalized genome architecture and the presence of a dispensable chromosome.</title>
        <authorList>
            <person name="Zaccaron A.Z."/>
            <person name="Chen L.H."/>
            <person name="Samaras A."/>
            <person name="Stergiopoulos I."/>
        </authorList>
    </citation>
    <scope>NUCLEOTIDE SEQUENCE</scope>
    <source>
        <strain evidence="1">Race5_Kim</strain>
    </source>
</reference>
<dbReference type="Pfam" id="PF12296">
    <property type="entry name" value="HsbA"/>
    <property type="match status" value="1"/>
</dbReference>
<dbReference type="GO" id="GO:0005576">
    <property type="term" value="C:extracellular region"/>
    <property type="evidence" value="ECO:0007669"/>
    <property type="project" value="TreeGrafter"/>
</dbReference>
<dbReference type="OrthoDB" id="3485059at2759"/>
<evidence type="ECO:0000313" key="1">
    <source>
        <dbReference type="EMBL" id="UJO17069.1"/>
    </source>
</evidence>
<accession>A0A9Q8P8D0</accession>
<evidence type="ECO:0000313" key="2">
    <source>
        <dbReference type="Proteomes" id="UP000756132"/>
    </source>
</evidence>
<sequence length="217" mass="23151">MLQCPEDNSTGYKSTRFVPHICFTPQPKPPEHPSTQLIRHQNFIMVAFKNIALFAVSATALVFPRNAATVQADLNKINSDTQTLTQRANSYNGGLINALPVQNAEGTLENDIKSATSDAQASGPVSDADAQSIIDYINNTLEPTISSAVTAIVNKKAKFQADGLSSIVQKDFNNLKTETDDFGSALLAKAPSDKQAAGQAALSKVDADLQRGINAFA</sequence>
<dbReference type="PANTHER" id="PTHR38123:SF1">
    <property type="entry name" value="HYDROPHOBIC SURFACE BINDING PROTEIN"/>
    <property type="match status" value="1"/>
</dbReference>
<dbReference type="GeneID" id="71983825"/>
<dbReference type="AlphaFoldDB" id="A0A9Q8P8D0"/>
<dbReference type="KEGG" id="ffu:CLAFUR5_03947"/>
<protein>
    <submittedName>
        <fullName evidence="1">Uncharacterized protein</fullName>
    </submittedName>
</protein>
<name>A0A9Q8P8D0_PASFU</name>
<dbReference type="InterPro" id="IPR021054">
    <property type="entry name" value="Cell_wall_mannoprotein_1"/>
</dbReference>
<dbReference type="RefSeq" id="XP_047761435.1">
    <property type="nucleotide sequence ID" value="XM_047903095.1"/>
</dbReference>
<dbReference type="Gene3D" id="1.20.1280.140">
    <property type="match status" value="1"/>
</dbReference>
<proteinExistence type="predicted"/>
<dbReference type="Proteomes" id="UP000756132">
    <property type="component" value="Chromosome 4"/>
</dbReference>
<dbReference type="EMBL" id="CP090166">
    <property type="protein sequence ID" value="UJO17069.1"/>
    <property type="molecule type" value="Genomic_DNA"/>
</dbReference>
<organism evidence="1 2">
    <name type="scientific">Passalora fulva</name>
    <name type="common">Tomato leaf mold</name>
    <name type="synonym">Cladosporium fulvum</name>
    <dbReference type="NCBI Taxonomy" id="5499"/>
    <lineage>
        <taxon>Eukaryota</taxon>
        <taxon>Fungi</taxon>
        <taxon>Dikarya</taxon>
        <taxon>Ascomycota</taxon>
        <taxon>Pezizomycotina</taxon>
        <taxon>Dothideomycetes</taxon>
        <taxon>Dothideomycetidae</taxon>
        <taxon>Mycosphaerellales</taxon>
        <taxon>Mycosphaerellaceae</taxon>
        <taxon>Fulvia</taxon>
    </lineage>
</organism>
<reference evidence="1" key="1">
    <citation type="submission" date="2021-12" db="EMBL/GenBank/DDBJ databases">
        <authorList>
            <person name="Zaccaron A."/>
            <person name="Stergiopoulos I."/>
        </authorList>
    </citation>
    <scope>NUCLEOTIDE SEQUENCE</scope>
    <source>
        <strain evidence="1">Race5_Kim</strain>
    </source>
</reference>
<keyword evidence="2" id="KW-1185">Reference proteome</keyword>